<keyword evidence="3" id="KW-0576">Peroxisome</keyword>
<reference evidence="6" key="2">
    <citation type="submission" date="2015-01" db="EMBL/GenBank/DDBJ databases">
        <title>Evolutionary Origins and Diversification of the Mycorrhizal Mutualists.</title>
        <authorList>
            <consortium name="DOE Joint Genome Institute"/>
            <consortium name="Mycorrhizal Genomics Consortium"/>
            <person name="Kohler A."/>
            <person name="Kuo A."/>
            <person name="Nagy L.G."/>
            <person name="Floudas D."/>
            <person name="Copeland A."/>
            <person name="Barry K.W."/>
            <person name="Cichocki N."/>
            <person name="Veneault-Fourrey C."/>
            <person name="LaButti K."/>
            <person name="Lindquist E.A."/>
            <person name="Lipzen A."/>
            <person name="Lundell T."/>
            <person name="Morin E."/>
            <person name="Murat C."/>
            <person name="Riley R."/>
            <person name="Ohm R."/>
            <person name="Sun H."/>
            <person name="Tunlid A."/>
            <person name="Henrissat B."/>
            <person name="Grigoriev I.V."/>
            <person name="Hibbett D.S."/>
            <person name="Martin F."/>
        </authorList>
    </citation>
    <scope>NUCLEOTIDE SEQUENCE [LARGE SCALE GENOMIC DNA]</scope>
    <source>
        <strain evidence="6">LaAM-08-1</strain>
    </source>
</reference>
<evidence type="ECO:0000256" key="2">
    <source>
        <dbReference type="ARBA" id="ARBA00023136"/>
    </source>
</evidence>
<dbReference type="HOGENOM" id="CLU_052213_3_0_1"/>
<name>A0A0C9X2Y6_9AGAR</name>
<evidence type="ECO:0000313" key="5">
    <source>
        <dbReference type="EMBL" id="KIK06485.1"/>
    </source>
</evidence>
<comment type="subcellular location">
    <subcellularLocation>
        <location evidence="4">Peroxisome membrane</location>
    </subcellularLocation>
</comment>
<dbReference type="STRING" id="1095629.A0A0C9X2Y6"/>
<keyword evidence="1" id="KW-0962">Peroxisome biogenesis</keyword>
<dbReference type="AlphaFoldDB" id="A0A0C9X2Y6"/>
<evidence type="ECO:0000313" key="6">
    <source>
        <dbReference type="Proteomes" id="UP000054477"/>
    </source>
</evidence>
<keyword evidence="6" id="KW-1185">Reference proteome</keyword>
<dbReference type="EMBL" id="KN838552">
    <property type="protein sequence ID" value="KIK06485.1"/>
    <property type="molecule type" value="Genomic_DNA"/>
</dbReference>
<dbReference type="InterPro" id="IPR008733">
    <property type="entry name" value="PEX11"/>
</dbReference>
<sequence length="274" mass="30315">MAAKPGVPLEGIDDFLLGLFGTVIPPCQRLDHAVRFFSTWSGSDKLMMLAQYGVKVLAPLMQARAEIQFRAGKRANPLSPSSEGLSKFATHLGIARRVSGFWGILAIIKGLSALERSRPASRTKLNLERLQGLSMLIFYPLEYISFFSSPLAPVLKGVSPNDSLKASIWSIRAWGTYVVLHVALLIGEWRELAKTGRALSRGESDADPIALRKRKQAIAYQMVANVSRLPVILHWSMIGGLYKNEFWTNFLSLVSAWAAIRGGWEATRVPPPKR</sequence>
<evidence type="ECO:0000256" key="3">
    <source>
        <dbReference type="ARBA" id="ARBA00023140"/>
    </source>
</evidence>
<dbReference type="Proteomes" id="UP000054477">
    <property type="component" value="Unassembled WGS sequence"/>
</dbReference>
<evidence type="ECO:0000256" key="1">
    <source>
        <dbReference type="ARBA" id="ARBA00022593"/>
    </source>
</evidence>
<dbReference type="PANTHER" id="PTHR12652:SF25">
    <property type="entry name" value="MICROBODY (PEROXISOME) PROLIFERATION PROTEIN PEROXIN 11C (EUROFUNG)"/>
    <property type="match status" value="1"/>
</dbReference>
<accession>A0A0C9X2Y6</accession>
<reference evidence="5 6" key="1">
    <citation type="submission" date="2014-04" db="EMBL/GenBank/DDBJ databases">
        <authorList>
            <consortium name="DOE Joint Genome Institute"/>
            <person name="Kuo A."/>
            <person name="Kohler A."/>
            <person name="Nagy L.G."/>
            <person name="Floudas D."/>
            <person name="Copeland A."/>
            <person name="Barry K.W."/>
            <person name="Cichocki N."/>
            <person name="Veneault-Fourrey C."/>
            <person name="LaButti K."/>
            <person name="Lindquist E.A."/>
            <person name="Lipzen A."/>
            <person name="Lundell T."/>
            <person name="Morin E."/>
            <person name="Murat C."/>
            <person name="Sun H."/>
            <person name="Tunlid A."/>
            <person name="Henrissat B."/>
            <person name="Grigoriev I.V."/>
            <person name="Hibbett D.S."/>
            <person name="Martin F."/>
            <person name="Nordberg H.P."/>
            <person name="Cantor M.N."/>
            <person name="Hua S.X."/>
        </authorList>
    </citation>
    <scope>NUCLEOTIDE SEQUENCE [LARGE SCALE GENOMIC DNA]</scope>
    <source>
        <strain evidence="5 6">LaAM-08-1</strain>
    </source>
</reference>
<dbReference type="PANTHER" id="PTHR12652">
    <property type="entry name" value="PEROXISOMAL BIOGENESIS FACTOR 11"/>
    <property type="match status" value="1"/>
</dbReference>
<dbReference type="Pfam" id="PF05648">
    <property type="entry name" value="PEX11"/>
    <property type="match status" value="1"/>
</dbReference>
<dbReference type="GO" id="GO:0005778">
    <property type="term" value="C:peroxisomal membrane"/>
    <property type="evidence" value="ECO:0007669"/>
    <property type="project" value="UniProtKB-SubCell"/>
</dbReference>
<evidence type="ECO:0000256" key="4">
    <source>
        <dbReference type="ARBA" id="ARBA00046271"/>
    </source>
</evidence>
<proteinExistence type="predicted"/>
<keyword evidence="2" id="KW-0472">Membrane</keyword>
<dbReference type="GO" id="GO:0016559">
    <property type="term" value="P:peroxisome fission"/>
    <property type="evidence" value="ECO:0007669"/>
    <property type="project" value="InterPro"/>
</dbReference>
<dbReference type="OrthoDB" id="10005898at2759"/>
<gene>
    <name evidence="5" type="ORF">K443DRAFT_261735</name>
</gene>
<organism evidence="5 6">
    <name type="scientific">Laccaria amethystina LaAM-08-1</name>
    <dbReference type="NCBI Taxonomy" id="1095629"/>
    <lineage>
        <taxon>Eukaryota</taxon>
        <taxon>Fungi</taxon>
        <taxon>Dikarya</taxon>
        <taxon>Basidiomycota</taxon>
        <taxon>Agaricomycotina</taxon>
        <taxon>Agaricomycetes</taxon>
        <taxon>Agaricomycetidae</taxon>
        <taxon>Agaricales</taxon>
        <taxon>Agaricineae</taxon>
        <taxon>Hydnangiaceae</taxon>
        <taxon>Laccaria</taxon>
    </lineage>
</organism>
<protein>
    <submittedName>
        <fullName evidence="5">Uncharacterized protein</fullName>
    </submittedName>
</protein>